<keyword evidence="1" id="KW-0175">Coiled coil</keyword>
<name>A0A8J6TWA1_9FLAO</name>
<dbReference type="EMBL" id="JACVEL010000001">
    <property type="protein sequence ID" value="MBC9810916.1"/>
    <property type="molecule type" value="Genomic_DNA"/>
</dbReference>
<evidence type="ECO:0000256" key="2">
    <source>
        <dbReference type="SAM" id="MobiDB-lite"/>
    </source>
</evidence>
<dbReference type="AlphaFoldDB" id="A0A8J6TWA1"/>
<feature type="compositionally biased region" description="Basic and acidic residues" evidence="2">
    <location>
        <begin position="834"/>
        <end position="851"/>
    </location>
</feature>
<feature type="region of interest" description="Disordered" evidence="2">
    <location>
        <begin position="826"/>
        <end position="851"/>
    </location>
</feature>
<evidence type="ECO:0000313" key="3">
    <source>
        <dbReference type="EMBL" id="MBC9810916.1"/>
    </source>
</evidence>
<accession>A0A8J6TWA1</accession>
<sequence>MEIEEPAKAPKITTNLFSFKTFRSPDKIAYNERNQFFISHPDLTQGTFNEAFLLDTAEKNKTKQEGVIKGLKPVRHYKEIRAMNTDFYDYSCLLMEQRRNDSSRPPFDVKPPEPLSRDHYLSIWNELFIQIVTQQSSAVRQTCLQLIITQFYIENRKRLTIGDISKLTVVIPDILIDWLRRRRYAKCGGELFGVHNLGIQEYRRVEQTLCCYVPGEISHIENIMAREYKEKSTRNLLRTESTTEITNETEIENLNDTTTAERNELSSETAKELQKDKSFDISGSVTVSKDSKIFGSISANVSTGYNNSSSSALSNTEAKNYAKEVTERALERVVQRTSEKRTFKMIKEFEENNKHGFDNRGGKQHVTGVYRWVDKIYDNQLVNYGKRLVLEIEVPHPAQLYKKAMEWENKKKADEQTVLTPPKTLSEFGIDRADDIDSDNAQNAATAYGVTIQNYESQTQYLNVDIPVTEVENKSSSQSQTLNSILIPDGFVAERIDGVGSFNYKTTTGTAYIEFKFSGYVTHQGDYKDKGQKNFDYHFLLNPNLAGSISVVVAYRRTNSYSGSLKVKCVSDPRLITEWQQDTLATLQAAYQKKLDEYNEELKLQQAATQAEADQEKSEDYSNSAINRLIEERELKRASIEMMSKPYCYDMGIGFTNCQTYTCKSTCDEEELKATIPVIIQNQALENYAGFIKFFETAFQWEILSYIFYPYYYNEKCRWYELLQTKNADPIFEAFLQSGMAKVLVPIRPQFEKSVLWYLETGEISPECDVVPETADNRYESLLKDLGNQDEVTVEGKWKTRIPSTLTIIQAKSTYFEDEKGLPCCDGDTTSFGSDDRVLEAKEDKPEPEGE</sequence>
<feature type="compositionally biased region" description="Basic and acidic residues" evidence="2">
    <location>
        <begin position="259"/>
        <end position="271"/>
    </location>
</feature>
<evidence type="ECO:0000256" key="1">
    <source>
        <dbReference type="SAM" id="Coils"/>
    </source>
</evidence>
<evidence type="ECO:0000313" key="4">
    <source>
        <dbReference type="Proteomes" id="UP000652681"/>
    </source>
</evidence>
<dbReference type="RefSeq" id="WP_216713197.1">
    <property type="nucleotide sequence ID" value="NZ_JACVEL010000001.1"/>
</dbReference>
<proteinExistence type="predicted"/>
<keyword evidence="4" id="KW-1185">Reference proteome</keyword>
<feature type="coiled-coil region" evidence="1">
    <location>
        <begin position="588"/>
        <end position="619"/>
    </location>
</feature>
<dbReference type="Proteomes" id="UP000652681">
    <property type="component" value="Unassembled WGS sequence"/>
</dbReference>
<comment type="caution">
    <text evidence="3">The sequence shown here is derived from an EMBL/GenBank/DDBJ whole genome shotgun (WGS) entry which is preliminary data.</text>
</comment>
<protein>
    <submittedName>
        <fullName evidence="3">Uncharacterized protein</fullName>
    </submittedName>
</protein>
<reference evidence="3" key="1">
    <citation type="submission" date="2020-09" db="EMBL/GenBank/DDBJ databases">
        <title>Taishania pollutisoli gen. nov., sp. nov., Isolated from Tetrabromobisphenol A-Contaminated Soil.</title>
        <authorList>
            <person name="Chen Q."/>
        </authorList>
    </citation>
    <scope>NUCLEOTIDE SEQUENCE</scope>
    <source>
        <strain evidence="3">CZZ-1</strain>
    </source>
</reference>
<feature type="region of interest" description="Disordered" evidence="2">
    <location>
        <begin position="248"/>
        <end position="271"/>
    </location>
</feature>
<organism evidence="3 4">
    <name type="scientific">Taishania pollutisoli</name>
    <dbReference type="NCBI Taxonomy" id="2766479"/>
    <lineage>
        <taxon>Bacteria</taxon>
        <taxon>Pseudomonadati</taxon>
        <taxon>Bacteroidota</taxon>
        <taxon>Flavobacteriia</taxon>
        <taxon>Flavobacteriales</taxon>
        <taxon>Crocinitomicaceae</taxon>
        <taxon>Taishania</taxon>
    </lineage>
</organism>
<gene>
    <name evidence="3" type="ORF">H9Y05_00360</name>
</gene>